<dbReference type="InterPro" id="IPR013378">
    <property type="entry name" value="InlB-like_B-rpt"/>
</dbReference>
<evidence type="ECO:0000256" key="2">
    <source>
        <dbReference type="ARBA" id="ARBA00022737"/>
    </source>
</evidence>
<feature type="domain" description="BIG2" evidence="4">
    <location>
        <begin position="259"/>
        <end position="342"/>
    </location>
</feature>
<protein>
    <submittedName>
        <fullName evidence="5">Bacteriocin</fullName>
    </submittedName>
</protein>
<accession>A0A2S7F820</accession>
<dbReference type="InterPro" id="IPR003343">
    <property type="entry name" value="Big_2"/>
</dbReference>
<evidence type="ECO:0000313" key="6">
    <source>
        <dbReference type="Proteomes" id="UP000238081"/>
    </source>
</evidence>
<dbReference type="Pfam" id="PF01473">
    <property type="entry name" value="Choline_bind_1"/>
    <property type="match status" value="1"/>
</dbReference>
<dbReference type="Gene3D" id="2.10.270.10">
    <property type="entry name" value="Cholin Binding"/>
    <property type="match status" value="1"/>
</dbReference>
<dbReference type="SMART" id="SM00635">
    <property type="entry name" value="BID_2"/>
    <property type="match status" value="1"/>
</dbReference>
<dbReference type="AlphaFoldDB" id="A0A2S7F820"/>
<dbReference type="InterPro" id="IPR018337">
    <property type="entry name" value="Cell_wall/Cho-bd_repeat"/>
</dbReference>
<evidence type="ECO:0000256" key="3">
    <source>
        <dbReference type="PROSITE-ProRule" id="PRU00591"/>
    </source>
</evidence>
<dbReference type="InterPro" id="IPR008964">
    <property type="entry name" value="Invasin/intimin_cell_adhesion"/>
</dbReference>
<dbReference type="SUPFAM" id="SSF69360">
    <property type="entry name" value="Cell wall binding repeat"/>
    <property type="match status" value="1"/>
</dbReference>
<name>A0A2S7F820_CLOBU</name>
<comment type="caution">
    <text evidence="5">The sequence shown here is derived from an EMBL/GenBank/DDBJ whole genome shotgun (WGS) entry which is preliminary data.</text>
</comment>
<organism evidence="5 6">
    <name type="scientific">Clostridium butyricum</name>
    <dbReference type="NCBI Taxonomy" id="1492"/>
    <lineage>
        <taxon>Bacteria</taxon>
        <taxon>Bacillati</taxon>
        <taxon>Bacillota</taxon>
        <taxon>Clostridia</taxon>
        <taxon>Eubacteriales</taxon>
        <taxon>Clostridiaceae</taxon>
        <taxon>Clostridium</taxon>
    </lineage>
</organism>
<dbReference type="NCBIfam" id="TIGR02543">
    <property type="entry name" value="List_Bact_rpt"/>
    <property type="match status" value="1"/>
</dbReference>
<proteinExistence type="predicted"/>
<feature type="repeat" description="Cell wall-binding" evidence="3">
    <location>
        <begin position="68"/>
        <end position="87"/>
    </location>
</feature>
<dbReference type="Proteomes" id="UP000238081">
    <property type="component" value="Unassembled WGS sequence"/>
</dbReference>
<dbReference type="RefSeq" id="WP_043663859.1">
    <property type="nucleotide sequence ID" value="NZ_JSEG01000009.1"/>
</dbReference>
<comment type="subcellular location">
    <subcellularLocation>
        <location evidence="1">Cell envelope</location>
    </subcellularLocation>
</comment>
<dbReference type="EMBL" id="LRDH01000125">
    <property type="protein sequence ID" value="PPV13197.1"/>
    <property type="molecule type" value="Genomic_DNA"/>
</dbReference>
<evidence type="ECO:0000313" key="5">
    <source>
        <dbReference type="EMBL" id="PPV13197.1"/>
    </source>
</evidence>
<dbReference type="Pfam" id="PF02368">
    <property type="entry name" value="Big_2"/>
    <property type="match status" value="1"/>
</dbReference>
<dbReference type="PROSITE" id="PS51170">
    <property type="entry name" value="CW"/>
    <property type="match status" value="2"/>
</dbReference>
<dbReference type="SUPFAM" id="SSF49373">
    <property type="entry name" value="Invasin/intimin cell-adhesion fragments"/>
    <property type="match status" value="1"/>
</dbReference>
<dbReference type="InterPro" id="IPR042229">
    <property type="entry name" value="Listeria/Bacterioides_rpt_sf"/>
</dbReference>
<evidence type="ECO:0000256" key="1">
    <source>
        <dbReference type="ARBA" id="ARBA00004196"/>
    </source>
</evidence>
<dbReference type="Gene3D" id="2.60.40.4270">
    <property type="entry name" value="Listeria-Bacteroides repeat domain"/>
    <property type="match status" value="1"/>
</dbReference>
<reference evidence="5 6" key="1">
    <citation type="submission" date="2016-01" db="EMBL/GenBank/DDBJ databases">
        <title>Characterization of the Clostridium difficile lineages that are prevalent in Hong Kong and China.</title>
        <authorList>
            <person name="Kwok J.S.-L."/>
            <person name="Lam W.-Y."/>
            <person name="Ip M."/>
            <person name="Chan T.-F."/>
            <person name="Hawkey P.M."/>
            <person name="Tsui S.K.-W."/>
        </authorList>
    </citation>
    <scope>NUCLEOTIDE SEQUENCE [LARGE SCALE GENOMIC DNA]</scope>
    <source>
        <strain evidence="5 6">300064</strain>
    </source>
</reference>
<dbReference type="Gene3D" id="2.60.40.1080">
    <property type="match status" value="1"/>
</dbReference>
<dbReference type="Pfam" id="PF19127">
    <property type="entry name" value="Choline_bind_3"/>
    <property type="match status" value="1"/>
</dbReference>
<evidence type="ECO:0000259" key="4">
    <source>
        <dbReference type="SMART" id="SM00635"/>
    </source>
</evidence>
<keyword evidence="2" id="KW-0677">Repeat</keyword>
<dbReference type="GO" id="GO:0030313">
    <property type="term" value="C:cell envelope"/>
    <property type="evidence" value="ECO:0007669"/>
    <property type="project" value="UniProtKB-SubCell"/>
</dbReference>
<dbReference type="Pfam" id="PF09479">
    <property type="entry name" value="Flg_new"/>
    <property type="match status" value="1"/>
</dbReference>
<feature type="repeat" description="Cell wall-binding" evidence="3">
    <location>
        <begin position="48"/>
        <end position="67"/>
    </location>
</feature>
<sequence length="349" mass="38281">MRNKFLNKLIAVSIALTAVTVMIPMKTEAAWINNYYGGFAYSNGYYLSTGWNMINGTWYYFNSLGVMQTGWLNSNGTWYYLDQSGAMQTGVIQVEGKIYLLGPSGGMQTGSNIINGKMYYFGPDGVCMGTDVPTPLKGYDYYGNPVQPYVPSQISNPNAVMDSNIPLENGQKIEEQYRVYYKDDDGDLILTKRIDADTKITLYEPNKAGYEFIEWNTKKNGNGTSYDAGDKVKLTGDLTLYAQWDEVETDDDSEEDTIKVTGITLGAVGYTGTTINISVGDAVQFTRKIAPSTATNTKVTWSVKNGSTGKAEITSTGKLTALQPGTVTVRATATDGSKVFKEMTVIIEN</sequence>
<gene>
    <name evidence="5" type="ORF">AWN73_16910</name>
</gene>